<evidence type="ECO:0000313" key="2">
    <source>
        <dbReference type="Proteomes" id="UP000276133"/>
    </source>
</evidence>
<dbReference type="EMBL" id="REGN01000700">
    <property type="protein sequence ID" value="RNA39852.1"/>
    <property type="molecule type" value="Genomic_DNA"/>
</dbReference>
<evidence type="ECO:0000313" key="1">
    <source>
        <dbReference type="EMBL" id="RNA39852.1"/>
    </source>
</evidence>
<proteinExistence type="predicted"/>
<dbReference type="Proteomes" id="UP000276133">
    <property type="component" value="Unassembled WGS sequence"/>
</dbReference>
<name>A0A3M7SVX5_BRAPC</name>
<gene>
    <name evidence="1" type="ORF">BpHYR1_044390</name>
</gene>
<accession>A0A3M7SVX5</accession>
<comment type="caution">
    <text evidence="1">The sequence shown here is derived from an EMBL/GenBank/DDBJ whole genome shotgun (WGS) entry which is preliminary data.</text>
</comment>
<reference evidence="1 2" key="1">
    <citation type="journal article" date="2018" name="Sci. Rep.">
        <title>Genomic signatures of local adaptation to the degree of environmental predictability in rotifers.</title>
        <authorList>
            <person name="Franch-Gras L."/>
            <person name="Hahn C."/>
            <person name="Garcia-Roger E.M."/>
            <person name="Carmona M.J."/>
            <person name="Serra M."/>
            <person name="Gomez A."/>
        </authorList>
    </citation>
    <scope>NUCLEOTIDE SEQUENCE [LARGE SCALE GENOMIC DNA]</scope>
    <source>
        <strain evidence="1">HYR1</strain>
    </source>
</reference>
<dbReference type="AlphaFoldDB" id="A0A3M7SVX5"/>
<keyword evidence="2" id="KW-1185">Reference proteome</keyword>
<protein>
    <submittedName>
        <fullName evidence="1">Uncharacterized protein</fullName>
    </submittedName>
</protein>
<organism evidence="1 2">
    <name type="scientific">Brachionus plicatilis</name>
    <name type="common">Marine rotifer</name>
    <name type="synonym">Brachionus muelleri</name>
    <dbReference type="NCBI Taxonomy" id="10195"/>
    <lineage>
        <taxon>Eukaryota</taxon>
        <taxon>Metazoa</taxon>
        <taxon>Spiralia</taxon>
        <taxon>Gnathifera</taxon>
        <taxon>Rotifera</taxon>
        <taxon>Eurotatoria</taxon>
        <taxon>Monogononta</taxon>
        <taxon>Pseudotrocha</taxon>
        <taxon>Ploima</taxon>
        <taxon>Brachionidae</taxon>
        <taxon>Brachionus</taxon>
    </lineage>
</organism>
<sequence>MFKKFTLIINKIQTSQSRKPFENFPKLVQQIKLDNGNNNKRSYYPRKIKCVIPTCLNAYENNLKRK</sequence>